<dbReference type="KEGG" id="aprc:113850623"/>
<evidence type="ECO:0000313" key="3">
    <source>
        <dbReference type="RefSeq" id="XP_027337004.1"/>
    </source>
</evidence>
<reference evidence="2" key="1">
    <citation type="journal article" date="2019" name="Toxins">
        <title>Detection of Abrin-Like and Prepropulchellin-Like Toxin Genes and Transcripts Using Whole Genome Sequencing and Full-Length Transcript Sequencing of Abrus precatorius.</title>
        <authorList>
            <person name="Hovde B.T."/>
            <person name="Daligault H.E."/>
            <person name="Hanschen E.R."/>
            <person name="Kunde Y.A."/>
            <person name="Johnson M.B."/>
            <person name="Starkenburg S.R."/>
            <person name="Johnson S.L."/>
        </authorList>
    </citation>
    <scope>NUCLEOTIDE SEQUENCE [LARGE SCALE GENOMIC DNA]</scope>
</reference>
<dbReference type="GeneID" id="113850623"/>
<dbReference type="Proteomes" id="UP000694853">
    <property type="component" value="Unplaced"/>
</dbReference>
<organism evidence="2 3">
    <name type="scientific">Abrus precatorius</name>
    <name type="common">Indian licorice</name>
    <name type="synonym">Glycine abrus</name>
    <dbReference type="NCBI Taxonomy" id="3816"/>
    <lineage>
        <taxon>Eukaryota</taxon>
        <taxon>Viridiplantae</taxon>
        <taxon>Streptophyta</taxon>
        <taxon>Embryophyta</taxon>
        <taxon>Tracheophyta</taxon>
        <taxon>Spermatophyta</taxon>
        <taxon>Magnoliopsida</taxon>
        <taxon>eudicotyledons</taxon>
        <taxon>Gunneridae</taxon>
        <taxon>Pentapetalae</taxon>
        <taxon>rosids</taxon>
        <taxon>fabids</taxon>
        <taxon>Fabales</taxon>
        <taxon>Fabaceae</taxon>
        <taxon>Papilionoideae</taxon>
        <taxon>50 kb inversion clade</taxon>
        <taxon>NPAAA clade</taxon>
        <taxon>indigoferoid/millettioid clade</taxon>
        <taxon>Abreae</taxon>
        <taxon>Abrus</taxon>
    </lineage>
</organism>
<gene>
    <name evidence="3" type="primary">LOC113850623</name>
</gene>
<accession>A0A8B8K0K9</accession>
<dbReference type="RefSeq" id="XP_027337004.1">
    <property type="nucleotide sequence ID" value="XM_027481203.1"/>
</dbReference>
<dbReference type="OrthoDB" id="1936908at2759"/>
<proteinExistence type="predicted"/>
<reference evidence="3" key="2">
    <citation type="submission" date="2025-08" db="UniProtKB">
        <authorList>
            <consortium name="RefSeq"/>
        </authorList>
    </citation>
    <scope>IDENTIFICATION</scope>
    <source>
        <tissue evidence="3">Young leaves</tissue>
    </source>
</reference>
<dbReference type="AlphaFoldDB" id="A0A8B8K0K9"/>
<name>A0A8B8K0K9_ABRPR</name>
<keyword evidence="2" id="KW-1185">Reference proteome</keyword>
<evidence type="ECO:0000259" key="1">
    <source>
        <dbReference type="Pfam" id="PF03732"/>
    </source>
</evidence>
<dbReference type="Pfam" id="PF03732">
    <property type="entry name" value="Retrotrans_gag"/>
    <property type="match status" value="1"/>
</dbReference>
<protein>
    <submittedName>
        <fullName evidence="3">Uncharacterized protein LOC113850623</fullName>
    </submittedName>
</protein>
<feature type="domain" description="Retrotransposon gag" evidence="1">
    <location>
        <begin position="82"/>
        <end position="180"/>
    </location>
</feature>
<evidence type="ECO:0000313" key="2">
    <source>
        <dbReference type="Proteomes" id="UP000694853"/>
    </source>
</evidence>
<dbReference type="InterPro" id="IPR005162">
    <property type="entry name" value="Retrotrans_gag_dom"/>
</dbReference>
<sequence>MGRDSLVEATAKIPVNIAQVSELLVYDQSAEVVKSHGLPTFIGHRPPKFEEEFDSERAWKWIADVERVFSSMDCQEEHKVDYATFMLIGKVEDWWKITSDILSKEGRFVTWDTFKTSFLENHFPGDLKKQEEREVLRLKQGEMLVKKYAVKFHELMKYWIYFQQKNDDKDWCNQFENGLRSDLRKVVSIFQLMDLPTLVSKCIMLEDSLKGELVNDKTGGLLRQEKKVNRFSRDLLKNH</sequence>